<dbReference type="InterPro" id="IPR036390">
    <property type="entry name" value="WH_DNA-bd_sf"/>
</dbReference>
<dbReference type="InterPro" id="IPR008920">
    <property type="entry name" value="TF_FadR/GntR_C"/>
</dbReference>
<dbReference type="EMBL" id="JBHMEA010000042">
    <property type="protein sequence ID" value="MFB9232684.1"/>
    <property type="molecule type" value="Genomic_DNA"/>
</dbReference>
<evidence type="ECO:0000313" key="6">
    <source>
        <dbReference type="Proteomes" id="UP001589683"/>
    </source>
</evidence>
<comment type="caution">
    <text evidence="5">The sequence shown here is derived from an EMBL/GenBank/DDBJ whole genome shotgun (WGS) entry which is preliminary data.</text>
</comment>
<name>A0ABV5JGV5_9RHOB</name>
<accession>A0ABV5JGV5</accession>
<dbReference type="Proteomes" id="UP001589683">
    <property type="component" value="Unassembled WGS sequence"/>
</dbReference>
<dbReference type="Gene3D" id="1.10.10.10">
    <property type="entry name" value="Winged helix-like DNA-binding domain superfamily/Winged helix DNA-binding domain"/>
    <property type="match status" value="1"/>
</dbReference>
<evidence type="ECO:0000256" key="2">
    <source>
        <dbReference type="ARBA" id="ARBA00023125"/>
    </source>
</evidence>
<evidence type="ECO:0000259" key="4">
    <source>
        <dbReference type="PROSITE" id="PS50949"/>
    </source>
</evidence>
<dbReference type="InterPro" id="IPR036388">
    <property type="entry name" value="WH-like_DNA-bd_sf"/>
</dbReference>
<dbReference type="PANTHER" id="PTHR43537:SF5">
    <property type="entry name" value="UXU OPERON TRANSCRIPTIONAL REGULATOR"/>
    <property type="match status" value="1"/>
</dbReference>
<dbReference type="InterPro" id="IPR000524">
    <property type="entry name" value="Tscrpt_reg_HTH_GntR"/>
</dbReference>
<keyword evidence="6" id="KW-1185">Reference proteome</keyword>
<gene>
    <name evidence="5" type="ORF">ACFFUT_12885</name>
</gene>
<dbReference type="Gene3D" id="1.20.120.530">
    <property type="entry name" value="GntR ligand-binding domain-like"/>
    <property type="match status" value="1"/>
</dbReference>
<evidence type="ECO:0000256" key="1">
    <source>
        <dbReference type="ARBA" id="ARBA00023015"/>
    </source>
</evidence>
<dbReference type="RefSeq" id="WP_213890369.1">
    <property type="nucleotide sequence ID" value="NZ_JAGFNU010000010.1"/>
</dbReference>
<protein>
    <submittedName>
        <fullName evidence="5">GntR family transcriptional regulator</fullName>
    </submittedName>
</protein>
<keyword evidence="2" id="KW-0238">DNA-binding</keyword>
<dbReference type="PRINTS" id="PR00035">
    <property type="entry name" value="HTHGNTR"/>
</dbReference>
<dbReference type="PANTHER" id="PTHR43537">
    <property type="entry name" value="TRANSCRIPTIONAL REGULATOR, GNTR FAMILY"/>
    <property type="match status" value="1"/>
</dbReference>
<feature type="domain" description="HTH gntR-type" evidence="4">
    <location>
        <begin position="11"/>
        <end position="78"/>
    </location>
</feature>
<dbReference type="PROSITE" id="PS50949">
    <property type="entry name" value="HTH_GNTR"/>
    <property type="match status" value="1"/>
</dbReference>
<dbReference type="InterPro" id="IPR011711">
    <property type="entry name" value="GntR_C"/>
</dbReference>
<dbReference type="SUPFAM" id="SSF48008">
    <property type="entry name" value="GntR ligand-binding domain-like"/>
    <property type="match status" value="1"/>
</dbReference>
<keyword evidence="3" id="KW-0804">Transcription</keyword>
<sequence length="230" mass="26400">MSMDLPPLSEETRRSQIVRSLRRLIVSGSVEEGQRLTEQDLADRLGVSRAPLREAMQELVDSGLLISRPYKGISVRTFTIQDIKELYSMRFVLEKFAFRECWDKRTAGARDDLRQRNEWLLDCHTKENDPLVGIELELCIHSWCYEVSSNRLLQQFWHKMLPNIQLYFALNERAHQPGGLTHNPHDAYVALALGDDLDAMIDHLDAHLRQGLERTLKFIDSGSKGGGPET</sequence>
<dbReference type="CDD" id="cd07377">
    <property type="entry name" value="WHTH_GntR"/>
    <property type="match status" value="1"/>
</dbReference>
<evidence type="ECO:0000313" key="5">
    <source>
        <dbReference type="EMBL" id="MFB9232684.1"/>
    </source>
</evidence>
<dbReference type="SUPFAM" id="SSF46785">
    <property type="entry name" value="Winged helix' DNA-binding domain"/>
    <property type="match status" value="1"/>
</dbReference>
<organism evidence="5 6">
    <name type="scientific">Pseudohalocynthiibacter aestuariivivens</name>
    <dbReference type="NCBI Taxonomy" id="1591409"/>
    <lineage>
        <taxon>Bacteria</taxon>
        <taxon>Pseudomonadati</taxon>
        <taxon>Pseudomonadota</taxon>
        <taxon>Alphaproteobacteria</taxon>
        <taxon>Rhodobacterales</taxon>
        <taxon>Paracoccaceae</taxon>
        <taxon>Pseudohalocynthiibacter</taxon>
    </lineage>
</organism>
<evidence type="ECO:0000256" key="3">
    <source>
        <dbReference type="ARBA" id="ARBA00023163"/>
    </source>
</evidence>
<proteinExistence type="predicted"/>
<dbReference type="SMART" id="SM00345">
    <property type="entry name" value="HTH_GNTR"/>
    <property type="match status" value="1"/>
</dbReference>
<keyword evidence="1" id="KW-0805">Transcription regulation</keyword>
<reference evidence="5 6" key="1">
    <citation type="submission" date="2024-09" db="EMBL/GenBank/DDBJ databases">
        <authorList>
            <person name="Sun Q."/>
            <person name="Mori K."/>
        </authorList>
    </citation>
    <scope>NUCLEOTIDE SEQUENCE [LARGE SCALE GENOMIC DNA]</scope>
    <source>
        <strain evidence="5 6">CECT 8726</strain>
    </source>
</reference>
<dbReference type="Pfam" id="PF07729">
    <property type="entry name" value="FCD"/>
    <property type="match status" value="1"/>
</dbReference>
<dbReference type="Pfam" id="PF00392">
    <property type="entry name" value="GntR"/>
    <property type="match status" value="1"/>
</dbReference>